<feature type="region of interest" description="Disordered" evidence="1">
    <location>
        <begin position="106"/>
        <end position="165"/>
    </location>
</feature>
<dbReference type="PANTHER" id="PTHR30105">
    <property type="entry name" value="UNCHARACTERIZED YIBQ-RELATED"/>
    <property type="match status" value="1"/>
</dbReference>
<dbReference type="InterPro" id="IPR010916">
    <property type="entry name" value="TonB_box_CS"/>
</dbReference>
<evidence type="ECO:0000256" key="2">
    <source>
        <dbReference type="SAM" id="Phobius"/>
    </source>
</evidence>
<dbReference type="InterPro" id="IPR006837">
    <property type="entry name" value="Divergent_DAC"/>
</dbReference>
<dbReference type="Proteomes" id="UP001597294">
    <property type="component" value="Unassembled WGS sequence"/>
</dbReference>
<feature type="region of interest" description="Disordered" evidence="1">
    <location>
        <begin position="1"/>
        <end position="21"/>
    </location>
</feature>
<dbReference type="SUPFAM" id="SSF88713">
    <property type="entry name" value="Glycoside hydrolase/deacetylase"/>
    <property type="match status" value="1"/>
</dbReference>
<protein>
    <submittedName>
        <fullName evidence="3">Divergent polysaccharide deacetylase family protein</fullName>
    </submittedName>
</protein>
<keyword evidence="2" id="KW-0472">Membrane</keyword>
<gene>
    <name evidence="3" type="ORF">ACFSKO_17030</name>
</gene>
<reference evidence="4" key="1">
    <citation type="journal article" date="2019" name="Int. J. Syst. Evol. Microbiol.">
        <title>The Global Catalogue of Microorganisms (GCM) 10K type strain sequencing project: providing services to taxonomists for standard genome sequencing and annotation.</title>
        <authorList>
            <consortium name="The Broad Institute Genomics Platform"/>
            <consortium name="The Broad Institute Genome Sequencing Center for Infectious Disease"/>
            <person name="Wu L."/>
            <person name="Ma J."/>
        </authorList>
    </citation>
    <scope>NUCLEOTIDE SEQUENCE [LARGE SCALE GENOMIC DNA]</scope>
    <source>
        <strain evidence="4">CGMCC 4.7192</strain>
    </source>
</reference>
<keyword evidence="4" id="KW-1185">Reference proteome</keyword>
<dbReference type="EMBL" id="JBHUII010000011">
    <property type="protein sequence ID" value="MFD2207331.1"/>
    <property type="molecule type" value="Genomic_DNA"/>
</dbReference>
<evidence type="ECO:0000313" key="4">
    <source>
        <dbReference type="Proteomes" id="UP001597294"/>
    </source>
</evidence>
<dbReference type="Gene3D" id="3.20.20.370">
    <property type="entry name" value="Glycoside hydrolase/deacetylase"/>
    <property type="match status" value="1"/>
</dbReference>
<accession>A0ABW5BRA1</accession>
<dbReference type="RefSeq" id="WP_380253843.1">
    <property type="nucleotide sequence ID" value="NZ_JBHUII010000011.1"/>
</dbReference>
<feature type="compositionally biased region" description="Polar residues" evidence="1">
    <location>
        <begin position="110"/>
        <end position="121"/>
    </location>
</feature>
<dbReference type="InterPro" id="IPR011330">
    <property type="entry name" value="Glyco_hydro/deAcase_b/a-brl"/>
</dbReference>
<dbReference type="PANTHER" id="PTHR30105:SF2">
    <property type="entry name" value="DIVERGENT POLYSACCHARIDE DEACETYLASE SUPERFAMILY"/>
    <property type="match status" value="1"/>
</dbReference>
<proteinExistence type="predicted"/>
<name>A0ABW5BRA1_9PROT</name>
<dbReference type="PROSITE" id="PS00430">
    <property type="entry name" value="TONB_DEPENDENT_REC_1"/>
    <property type="match status" value="1"/>
</dbReference>
<dbReference type="CDD" id="cd10936">
    <property type="entry name" value="CE4_DAC2"/>
    <property type="match status" value="1"/>
</dbReference>
<dbReference type="Pfam" id="PF04748">
    <property type="entry name" value="Polysacc_deac_2"/>
    <property type="match status" value="1"/>
</dbReference>
<keyword evidence="2" id="KW-1133">Transmembrane helix</keyword>
<comment type="caution">
    <text evidence="3">The sequence shown here is derived from an EMBL/GenBank/DDBJ whole genome shotgun (WGS) entry which is preliminary data.</text>
</comment>
<keyword evidence="2" id="KW-0812">Transmembrane</keyword>
<organism evidence="3 4">
    <name type="scientific">Kiloniella antarctica</name>
    <dbReference type="NCBI Taxonomy" id="1550907"/>
    <lineage>
        <taxon>Bacteria</taxon>
        <taxon>Pseudomonadati</taxon>
        <taxon>Pseudomonadota</taxon>
        <taxon>Alphaproteobacteria</taxon>
        <taxon>Rhodospirillales</taxon>
        <taxon>Kiloniellaceae</taxon>
        <taxon>Kiloniella</taxon>
    </lineage>
</organism>
<evidence type="ECO:0000256" key="1">
    <source>
        <dbReference type="SAM" id="MobiDB-lite"/>
    </source>
</evidence>
<evidence type="ECO:0000313" key="3">
    <source>
        <dbReference type="EMBL" id="MFD2207331.1"/>
    </source>
</evidence>
<feature type="compositionally biased region" description="Basic residues" evidence="1">
    <location>
        <begin position="1"/>
        <end position="11"/>
    </location>
</feature>
<feature type="transmembrane region" description="Helical" evidence="2">
    <location>
        <begin position="21"/>
        <end position="46"/>
    </location>
</feature>
<feature type="region of interest" description="Disordered" evidence="1">
    <location>
        <begin position="66"/>
        <end position="86"/>
    </location>
</feature>
<feature type="compositionally biased region" description="Polar residues" evidence="1">
    <location>
        <begin position="130"/>
        <end position="151"/>
    </location>
</feature>
<sequence>MSNKSKSKSGKLKSSPSKGRSHTGSLFIVAGFVFFLAITIASLLVFQRSDNDLAVVKSPAKQTQEQARAEALEAAPANRPHPVNLGDISIDDTVIVEGAETEVVKLPPNVTLSEPQKTVTKPPSKKNPSRKQTATKNIQTEVPKPSTQERQIASLPPPDNPGEQKYVWRRPERPMIAIVLDDVGVNRTGAELAIELPSAITLSFMTYAPDVQKMTKAAQKKGHELMLHVPMEPLGSADPGPQALLTELSDEEILSRLEWGMVQFDGYIGINNHMGSKFTGWERGMQVVMQRIEKTDYFFMDSRTSPRSVAAQTASLLGVPVLERDTFIDNDYQNTHKIESQLELTEKIAIKNGHAIAIGHPHRTTVKVLHEWVKSAESRGFDIVPISKILTLKKPVE</sequence>